<organism evidence="1 2">
    <name type="scientific">Gossypium schwendimanii</name>
    <name type="common">Cotton</name>
    <dbReference type="NCBI Taxonomy" id="34291"/>
    <lineage>
        <taxon>Eukaryota</taxon>
        <taxon>Viridiplantae</taxon>
        <taxon>Streptophyta</taxon>
        <taxon>Embryophyta</taxon>
        <taxon>Tracheophyta</taxon>
        <taxon>Spermatophyta</taxon>
        <taxon>Magnoliopsida</taxon>
        <taxon>eudicotyledons</taxon>
        <taxon>Gunneridae</taxon>
        <taxon>Pentapetalae</taxon>
        <taxon>rosids</taxon>
        <taxon>malvids</taxon>
        <taxon>Malvales</taxon>
        <taxon>Malvaceae</taxon>
        <taxon>Malvoideae</taxon>
        <taxon>Gossypium</taxon>
    </lineage>
</organism>
<proteinExistence type="predicted"/>
<evidence type="ECO:0000313" key="1">
    <source>
        <dbReference type="EMBL" id="MBA0875889.1"/>
    </source>
</evidence>
<evidence type="ECO:0000313" key="2">
    <source>
        <dbReference type="Proteomes" id="UP000593576"/>
    </source>
</evidence>
<reference evidence="1 2" key="1">
    <citation type="journal article" date="2019" name="Genome Biol. Evol.">
        <title>Insights into the evolution of the New World diploid cottons (Gossypium, subgenus Houzingenia) based on genome sequencing.</title>
        <authorList>
            <person name="Grover C.E."/>
            <person name="Arick M.A. 2nd"/>
            <person name="Thrash A."/>
            <person name="Conover J.L."/>
            <person name="Sanders W.S."/>
            <person name="Peterson D.G."/>
            <person name="Frelichowski J.E."/>
            <person name="Scheffler J.A."/>
            <person name="Scheffler B.E."/>
            <person name="Wendel J.F."/>
        </authorList>
    </citation>
    <scope>NUCLEOTIDE SEQUENCE [LARGE SCALE GENOMIC DNA]</scope>
    <source>
        <strain evidence="1">1</strain>
        <tissue evidence="1">Leaf</tissue>
    </source>
</reference>
<dbReference type="EMBL" id="JABFAF010259468">
    <property type="protein sequence ID" value="MBA0875889.1"/>
    <property type="molecule type" value="Genomic_DNA"/>
</dbReference>
<name>A0A7J9MZX3_GOSSC</name>
<dbReference type="AlphaFoldDB" id="A0A7J9MZX3"/>
<protein>
    <submittedName>
        <fullName evidence="1">Uncharacterized protein</fullName>
    </submittedName>
</protein>
<sequence length="65" mass="7385">MQNAAHLGKVRPVLARHQQSPKLLAIQRRSRHNLMTAILDFHPVMITLMEATGQVDSSCSDFLRF</sequence>
<accession>A0A7J9MZX3</accession>
<gene>
    <name evidence="1" type="ORF">Goshw_013861</name>
</gene>
<comment type="caution">
    <text evidence="1">The sequence shown here is derived from an EMBL/GenBank/DDBJ whole genome shotgun (WGS) entry which is preliminary data.</text>
</comment>
<keyword evidence="2" id="KW-1185">Reference proteome</keyword>
<dbReference type="Proteomes" id="UP000593576">
    <property type="component" value="Unassembled WGS sequence"/>
</dbReference>